<keyword evidence="1" id="KW-1133">Transmembrane helix</keyword>
<keyword evidence="1" id="KW-0812">Transmembrane</keyword>
<evidence type="ECO:0000313" key="3">
    <source>
        <dbReference type="Proteomes" id="UP000032582"/>
    </source>
</evidence>
<evidence type="ECO:0008006" key="4">
    <source>
        <dbReference type="Google" id="ProtNLM"/>
    </source>
</evidence>
<dbReference type="PATRIC" id="fig|582.24.peg.5663"/>
<feature type="transmembrane region" description="Helical" evidence="1">
    <location>
        <begin position="74"/>
        <end position="94"/>
    </location>
</feature>
<dbReference type="SUPFAM" id="SSF81340">
    <property type="entry name" value="Clc chloride channel"/>
    <property type="match status" value="1"/>
</dbReference>
<proteinExistence type="predicted"/>
<keyword evidence="1" id="KW-0472">Membrane</keyword>
<accession>A0A0D8L3U7</accession>
<reference evidence="2 3" key="1">
    <citation type="submission" date="2015-02" db="EMBL/GenBank/DDBJ databases">
        <title>Whole genome shotgun sequencing of cultured foodborne pathogen.</title>
        <authorList>
            <person name="Timme R."/>
            <person name="Allard M.W."/>
            <person name="Strain E."/>
            <person name="Evans P.S."/>
            <person name="Brown E."/>
        </authorList>
    </citation>
    <scope>NUCLEOTIDE SEQUENCE [LARGE SCALE GENOMIC DNA]</scope>
    <source>
        <strain evidence="2 3">GCSL-TSO-24</strain>
    </source>
</reference>
<dbReference type="Gene3D" id="1.10.3080.10">
    <property type="entry name" value="Clc chloride channel"/>
    <property type="match status" value="1"/>
</dbReference>
<evidence type="ECO:0000256" key="1">
    <source>
        <dbReference type="SAM" id="Phobius"/>
    </source>
</evidence>
<name>A0A0D8L3U7_MORMO</name>
<dbReference type="InterPro" id="IPR014743">
    <property type="entry name" value="Cl-channel_core"/>
</dbReference>
<feature type="transmembrane region" description="Helical" evidence="1">
    <location>
        <begin position="27"/>
        <end position="50"/>
    </location>
</feature>
<dbReference type="AlphaFoldDB" id="A0A0D8L3U7"/>
<organism evidence="2 3">
    <name type="scientific">Morganella morganii</name>
    <name type="common">Proteus morganii</name>
    <dbReference type="NCBI Taxonomy" id="582"/>
    <lineage>
        <taxon>Bacteria</taxon>
        <taxon>Pseudomonadati</taxon>
        <taxon>Pseudomonadota</taxon>
        <taxon>Gammaproteobacteria</taxon>
        <taxon>Enterobacterales</taxon>
        <taxon>Morganellaceae</taxon>
        <taxon>Morganella</taxon>
    </lineage>
</organism>
<comment type="caution">
    <text evidence="2">The sequence shown here is derived from an EMBL/GenBank/DDBJ whole genome shotgun (WGS) entry which is preliminary data.</text>
</comment>
<dbReference type="Proteomes" id="UP000032582">
    <property type="component" value="Unassembled WGS sequence"/>
</dbReference>
<evidence type="ECO:0000313" key="2">
    <source>
        <dbReference type="EMBL" id="KJF76590.1"/>
    </source>
</evidence>
<dbReference type="EMBL" id="JZSH01000288">
    <property type="protein sequence ID" value="KJF76590.1"/>
    <property type="molecule type" value="Genomic_DNA"/>
</dbReference>
<protein>
    <recommendedName>
        <fullName evidence="4">Chloride channel protein</fullName>
    </recommendedName>
</protein>
<gene>
    <name evidence="2" type="ORF">UA45_17770</name>
</gene>
<sequence length="108" mass="11998">MSDALPHTTATLKRRYRVLKRLKERNLAPVTVLLLAAAVGALAGFTGVLFERGVNWVGEYRVSSLTALTENKGILIPLMFIVSALLAMSGYWLVRRFRRNPAGRGSRK</sequence>